<dbReference type="AlphaFoldDB" id="A0A246K385"/>
<proteinExistence type="predicted"/>
<keyword evidence="3" id="KW-1185">Reference proteome</keyword>
<evidence type="ECO:0008006" key="4">
    <source>
        <dbReference type="Google" id="ProtNLM"/>
    </source>
</evidence>
<gene>
    <name evidence="2" type="ORF">CDQ91_04460</name>
</gene>
<accession>A0A246K385</accession>
<organism evidence="2 3">
    <name type="scientific">Sphingopyxis witflariensis</name>
    <dbReference type="NCBI Taxonomy" id="173675"/>
    <lineage>
        <taxon>Bacteria</taxon>
        <taxon>Pseudomonadati</taxon>
        <taxon>Pseudomonadota</taxon>
        <taxon>Alphaproteobacteria</taxon>
        <taxon>Sphingomonadales</taxon>
        <taxon>Sphingomonadaceae</taxon>
        <taxon>Sphingopyxis</taxon>
    </lineage>
</organism>
<keyword evidence="1" id="KW-0732">Signal</keyword>
<evidence type="ECO:0000313" key="3">
    <source>
        <dbReference type="Proteomes" id="UP000197097"/>
    </source>
</evidence>
<reference evidence="2 3" key="1">
    <citation type="journal article" date="2002" name="Int. J. Syst. Evol. Microbiol.">
        <title>Sphingopyxis witflariensis sp. nov., isolated from activated sludge.</title>
        <authorList>
            <person name="Kampfer P."/>
            <person name="Witzenberger R."/>
            <person name="Denner E.B."/>
            <person name="Busse H.J."/>
            <person name="Neef A."/>
        </authorList>
    </citation>
    <scope>NUCLEOTIDE SEQUENCE [LARGE SCALE GENOMIC DNA]</scope>
    <source>
        <strain evidence="2 3">DSM 14551</strain>
    </source>
</reference>
<evidence type="ECO:0000256" key="1">
    <source>
        <dbReference type="SAM" id="SignalP"/>
    </source>
</evidence>
<feature type="signal peptide" evidence="1">
    <location>
        <begin position="1"/>
        <end position="30"/>
    </location>
</feature>
<dbReference type="Proteomes" id="UP000197097">
    <property type="component" value="Unassembled WGS sequence"/>
</dbReference>
<feature type="chain" id="PRO_5012625459" description="Phytase-like domain-containing protein" evidence="1">
    <location>
        <begin position="31"/>
        <end position="376"/>
    </location>
</feature>
<evidence type="ECO:0000313" key="2">
    <source>
        <dbReference type="EMBL" id="OWR00040.1"/>
    </source>
</evidence>
<sequence length="376" mass="40185">MRVKIMQFRTWAIAATALGLAPVGNLAAHAQEGSRPEVAHKAARALVGNTLVYAKPGQPGAEIGVFLYLDGTGRAITRGPDGASEPRAIRWANLSDGKFCITDLGRQPWDGDCGILSVDGASATLAPPSGPEWSGRVLEGDAWRLDPATLSGERLTGRAAIDALVGNTLVFIPEGGGREYRAHYFMPGGTARRAHNDQPYFDHWVLQADEKWSIRGRDDQLCLSGGQWKGSFCAAVAIAGDLVTLRDDRIGPLHARFLKGDARHLSPAAGAETRKMADALIGNTMLLKAADRQAETDSVVYFLRDGSGLAKWGDGAPTSIKWLVQTDGKLCVAEQWRDFRDQDCASLSIDGDAVTLAAPDRPAIPGQLLKGNALKP</sequence>
<comment type="caution">
    <text evidence="2">The sequence shown here is derived from an EMBL/GenBank/DDBJ whole genome shotgun (WGS) entry which is preliminary data.</text>
</comment>
<protein>
    <recommendedName>
        <fullName evidence="4">Phytase-like domain-containing protein</fullName>
    </recommendedName>
</protein>
<name>A0A246K385_9SPHN</name>
<dbReference type="EMBL" id="NISJ01000002">
    <property type="protein sequence ID" value="OWR00040.1"/>
    <property type="molecule type" value="Genomic_DNA"/>
</dbReference>